<keyword evidence="1" id="KW-0472">Membrane</keyword>
<dbReference type="Gramene" id="C.cajan_38180.t">
    <property type="protein sequence ID" value="C.cajan_38180.t.cds1"/>
    <property type="gene ID" value="C.cajan_38180"/>
</dbReference>
<evidence type="ECO:0000256" key="1">
    <source>
        <dbReference type="SAM" id="Phobius"/>
    </source>
</evidence>
<keyword evidence="3" id="KW-1185">Reference proteome</keyword>
<organism evidence="2 3">
    <name type="scientific">Cajanus cajan</name>
    <name type="common">Pigeon pea</name>
    <name type="synonym">Cajanus indicus</name>
    <dbReference type="NCBI Taxonomy" id="3821"/>
    <lineage>
        <taxon>Eukaryota</taxon>
        <taxon>Viridiplantae</taxon>
        <taxon>Streptophyta</taxon>
        <taxon>Embryophyta</taxon>
        <taxon>Tracheophyta</taxon>
        <taxon>Spermatophyta</taxon>
        <taxon>Magnoliopsida</taxon>
        <taxon>eudicotyledons</taxon>
        <taxon>Gunneridae</taxon>
        <taxon>Pentapetalae</taxon>
        <taxon>rosids</taxon>
        <taxon>fabids</taxon>
        <taxon>Fabales</taxon>
        <taxon>Fabaceae</taxon>
        <taxon>Papilionoideae</taxon>
        <taxon>50 kb inversion clade</taxon>
        <taxon>NPAAA clade</taxon>
        <taxon>indigoferoid/millettioid clade</taxon>
        <taxon>Phaseoleae</taxon>
        <taxon>Cajanus</taxon>
    </lineage>
</organism>
<feature type="transmembrane region" description="Helical" evidence="1">
    <location>
        <begin position="49"/>
        <end position="70"/>
    </location>
</feature>
<gene>
    <name evidence="2" type="ORF">KK1_039554</name>
</gene>
<reference evidence="2" key="1">
    <citation type="journal article" date="2012" name="Nat. Biotechnol.">
        <title>Draft genome sequence of pigeonpea (Cajanus cajan), an orphan legume crop of resource-poor farmers.</title>
        <authorList>
            <person name="Varshney R.K."/>
            <person name="Chen W."/>
            <person name="Li Y."/>
            <person name="Bharti A.K."/>
            <person name="Saxena R.K."/>
            <person name="Schlueter J.A."/>
            <person name="Donoghue M.T."/>
            <person name="Azam S."/>
            <person name="Fan G."/>
            <person name="Whaley A.M."/>
            <person name="Farmer A.D."/>
            <person name="Sheridan J."/>
            <person name="Iwata A."/>
            <person name="Tuteja R."/>
            <person name="Penmetsa R.V."/>
            <person name="Wu W."/>
            <person name="Upadhyaya H.D."/>
            <person name="Yang S.P."/>
            <person name="Shah T."/>
            <person name="Saxena K.B."/>
            <person name="Michael T."/>
            <person name="McCombie W.R."/>
            <person name="Yang B."/>
            <person name="Zhang G."/>
            <person name="Yang H."/>
            <person name="Wang J."/>
            <person name="Spillane C."/>
            <person name="Cook D.R."/>
            <person name="May G.D."/>
            <person name="Xu X."/>
            <person name="Jackson S.A."/>
        </authorList>
    </citation>
    <scope>NUCLEOTIDE SEQUENCE [LARGE SCALE GENOMIC DNA]</scope>
</reference>
<evidence type="ECO:0000313" key="3">
    <source>
        <dbReference type="Proteomes" id="UP000075243"/>
    </source>
</evidence>
<dbReference type="Proteomes" id="UP000075243">
    <property type="component" value="Unassembled WGS sequence"/>
</dbReference>
<name>A0A151R9I1_CAJCA</name>
<proteinExistence type="predicted"/>
<protein>
    <recommendedName>
        <fullName evidence="4">Reverse transcriptase zinc-binding domain-containing protein</fullName>
    </recommendedName>
</protein>
<keyword evidence="1" id="KW-0812">Transmembrane</keyword>
<evidence type="ECO:0000313" key="2">
    <source>
        <dbReference type="EMBL" id="KYP39156.1"/>
    </source>
</evidence>
<evidence type="ECO:0008006" key="4">
    <source>
        <dbReference type="Google" id="ProtNLM"/>
    </source>
</evidence>
<sequence>MNAFSCKSLLQIRGVELDNNLCSLCSLFVEDPFHLFLMCLMAFNTWLAVANWLEVTVVLPNSLISLYLYWTNLGIYKKRSQCFQVVWVSVIWSLWLHRNVIIFQQGVMDCKEVLDSIKLRSWKWITSSVPDCSFSYIS</sequence>
<dbReference type="EMBL" id="KQ483933">
    <property type="protein sequence ID" value="KYP39156.1"/>
    <property type="molecule type" value="Genomic_DNA"/>
</dbReference>
<keyword evidence="1" id="KW-1133">Transmembrane helix</keyword>
<accession>A0A151R9I1</accession>
<dbReference type="OMA" id="WHASIWA"/>
<dbReference type="AlphaFoldDB" id="A0A151R9I1"/>